<feature type="transmembrane region" description="Helical" evidence="1">
    <location>
        <begin position="114"/>
        <end position="133"/>
    </location>
</feature>
<keyword evidence="1" id="KW-1133">Transmembrane helix</keyword>
<organism evidence="2 3">
    <name type="scientific">Pseudomonas fluorescens</name>
    <dbReference type="NCBI Taxonomy" id="294"/>
    <lineage>
        <taxon>Bacteria</taxon>
        <taxon>Pseudomonadati</taxon>
        <taxon>Pseudomonadota</taxon>
        <taxon>Gammaproteobacteria</taxon>
        <taxon>Pseudomonadales</taxon>
        <taxon>Pseudomonadaceae</taxon>
        <taxon>Pseudomonas</taxon>
    </lineage>
</organism>
<dbReference type="AlphaFoldDB" id="A0A5E7EVA6"/>
<evidence type="ECO:0000313" key="3">
    <source>
        <dbReference type="Proteomes" id="UP000381093"/>
    </source>
</evidence>
<gene>
    <name evidence="2" type="ORF">PS710_05011</name>
</gene>
<name>A0A5E7EVA6_PSEFL</name>
<keyword evidence="1" id="KW-0812">Transmembrane</keyword>
<evidence type="ECO:0000256" key="1">
    <source>
        <dbReference type="SAM" id="Phobius"/>
    </source>
</evidence>
<proteinExistence type="predicted"/>
<keyword evidence="1" id="KW-0472">Membrane</keyword>
<sequence length="178" mass="19775">MPLAPFAYLGTTIRATGDAAMTRDNIRFLSEDQLAIWANAGKSMPRKQLDELMLQTPPTLVKDRNLDEFYEVRRIDVPTVFDSLLKLQNTGAARRHIETFQGEFREVLRIEVTLLDGIMLILGMVLGFILGMLSPGASGAGKPPSMANPVNDLSPENKIYVPTWKRQAQKIGYDGPSL</sequence>
<reference evidence="2 3" key="1">
    <citation type="submission" date="2019-09" db="EMBL/GenBank/DDBJ databases">
        <authorList>
            <person name="Chandra G."/>
            <person name="Truman W A."/>
        </authorList>
    </citation>
    <scope>NUCLEOTIDE SEQUENCE [LARGE SCALE GENOMIC DNA]</scope>
    <source>
        <strain evidence="2">PS710</strain>
    </source>
</reference>
<accession>A0A5E7EVA6</accession>
<dbReference type="EMBL" id="CABVHW010000023">
    <property type="protein sequence ID" value="VVO30848.1"/>
    <property type="molecule type" value="Genomic_DNA"/>
</dbReference>
<dbReference type="Proteomes" id="UP000381093">
    <property type="component" value="Unassembled WGS sequence"/>
</dbReference>
<protein>
    <submittedName>
        <fullName evidence="2">Uncharacterized protein</fullName>
    </submittedName>
</protein>
<evidence type="ECO:0000313" key="2">
    <source>
        <dbReference type="EMBL" id="VVO30848.1"/>
    </source>
</evidence>